<proteinExistence type="predicted"/>
<keyword evidence="2" id="KW-1185">Reference proteome</keyword>
<evidence type="ECO:0000313" key="2">
    <source>
        <dbReference type="Proteomes" id="UP000027138"/>
    </source>
</evidence>
<organism evidence="1 2">
    <name type="scientific">Jatropha curcas</name>
    <name type="common">Barbados nut</name>
    <dbReference type="NCBI Taxonomy" id="180498"/>
    <lineage>
        <taxon>Eukaryota</taxon>
        <taxon>Viridiplantae</taxon>
        <taxon>Streptophyta</taxon>
        <taxon>Embryophyta</taxon>
        <taxon>Tracheophyta</taxon>
        <taxon>Spermatophyta</taxon>
        <taxon>Magnoliopsida</taxon>
        <taxon>eudicotyledons</taxon>
        <taxon>Gunneridae</taxon>
        <taxon>Pentapetalae</taxon>
        <taxon>rosids</taxon>
        <taxon>fabids</taxon>
        <taxon>Malpighiales</taxon>
        <taxon>Euphorbiaceae</taxon>
        <taxon>Crotonoideae</taxon>
        <taxon>Jatropheae</taxon>
        <taxon>Jatropha</taxon>
    </lineage>
</organism>
<evidence type="ECO:0000313" key="1">
    <source>
        <dbReference type="EMBL" id="KDP36051.1"/>
    </source>
</evidence>
<sequence length="176" mass="20068">MTDFEEKLIKSPEPSLTQLVEGTEFMVGMMQPDSESEWSKKISEFADFLGIGDEASKMVQEQKAKARILQSVLVAEDTEEAERKVLKIKFEEEKAEAIPEEEEDADADEVIQAIKNTCNECIDQAINPIFCFSDVCFENNMDGFPFLFSSMEVNFDYLFSCFPDCHVHGIDYTTRI</sequence>
<reference evidence="1 2" key="1">
    <citation type="journal article" date="2014" name="PLoS ONE">
        <title>Global Analysis of Gene Expression Profiles in Physic Nut (Jatropha curcas L.) Seedlings Exposed to Salt Stress.</title>
        <authorList>
            <person name="Zhang L."/>
            <person name="Zhang C."/>
            <person name="Wu P."/>
            <person name="Chen Y."/>
            <person name="Li M."/>
            <person name="Jiang H."/>
            <person name="Wu G."/>
        </authorList>
    </citation>
    <scope>NUCLEOTIDE SEQUENCE [LARGE SCALE GENOMIC DNA]</scope>
    <source>
        <strain evidence="2">cv. GZQX0401</strain>
        <tissue evidence="1">Young leaves</tissue>
    </source>
</reference>
<protein>
    <submittedName>
        <fullName evidence="1">Uncharacterized protein</fullName>
    </submittedName>
</protein>
<name>A0A067KIJ3_JATCU</name>
<dbReference type="Proteomes" id="UP000027138">
    <property type="component" value="Unassembled WGS sequence"/>
</dbReference>
<dbReference type="EMBL" id="KK914456">
    <property type="protein sequence ID" value="KDP36051.1"/>
    <property type="molecule type" value="Genomic_DNA"/>
</dbReference>
<accession>A0A067KIJ3</accession>
<dbReference type="AlphaFoldDB" id="A0A067KIJ3"/>
<gene>
    <name evidence="1" type="ORF">JCGZ_10397</name>
</gene>